<evidence type="ECO:0000256" key="1">
    <source>
        <dbReference type="ARBA" id="ARBA00004141"/>
    </source>
</evidence>
<evidence type="ECO:0000256" key="10">
    <source>
        <dbReference type="ARBA" id="ARBA00023303"/>
    </source>
</evidence>
<dbReference type="OrthoDB" id="2157354at2759"/>
<dbReference type="InterPro" id="IPR036770">
    <property type="entry name" value="Ankyrin_rpt-contain_sf"/>
</dbReference>
<proteinExistence type="predicted"/>
<feature type="transmembrane region" description="Helical" evidence="12">
    <location>
        <begin position="514"/>
        <end position="536"/>
    </location>
</feature>
<evidence type="ECO:0000256" key="8">
    <source>
        <dbReference type="ARBA" id="ARBA00023065"/>
    </source>
</evidence>
<evidence type="ECO:0000256" key="11">
    <source>
        <dbReference type="PROSITE-ProRule" id="PRU00023"/>
    </source>
</evidence>
<dbReference type="SUPFAM" id="SSF81324">
    <property type="entry name" value="Voltage-gated potassium channels"/>
    <property type="match status" value="1"/>
</dbReference>
<dbReference type="InterPro" id="IPR052076">
    <property type="entry name" value="TRP_cation_channel"/>
</dbReference>
<keyword evidence="3" id="KW-0716">Sensory transduction</keyword>
<keyword evidence="5" id="KW-0677">Repeat</keyword>
<feature type="transmembrane region" description="Helical" evidence="12">
    <location>
        <begin position="548"/>
        <end position="567"/>
    </location>
</feature>
<organism evidence="14 15">
    <name type="scientific">Ignelater luminosus</name>
    <name type="common">Cucubano</name>
    <name type="synonym">Pyrophorus luminosus</name>
    <dbReference type="NCBI Taxonomy" id="2038154"/>
    <lineage>
        <taxon>Eukaryota</taxon>
        <taxon>Metazoa</taxon>
        <taxon>Ecdysozoa</taxon>
        <taxon>Arthropoda</taxon>
        <taxon>Hexapoda</taxon>
        <taxon>Insecta</taxon>
        <taxon>Pterygota</taxon>
        <taxon>Neoptera</taxon>
        <taxon>Endopterygota</taxon>
        <taxon>Coleoptera</taxon>
        <taxon>Polyphaga</taxon>
        <taxon>Elateriformia</taxon>
        <taxon>Elateroidea</taxon>
        <taxon>Elateridae</taxon>
        <taxon>Agrypninae</taxon>
        <taxon>Pyrophorini</taxon>
        <taxon>Ignelater</taxon>
    </lineage>
</organism>
<dbReference type="PROSITE" id="PS50088">
    <property type="entry name" value="ANK_REPEAT"/>
    <property type="match status" value="2"/>
</dbReference>
<gene>
    <name evidence="14" type="ORF">ILUMI_06143</name>
</gene>
<sequence>MESKEFRRKESDKNGKSSAMQLLHYVTNNEPISKIEDFISDNPEALTKLTGHPFNKPILYVVCHELANTVNLEYVKMLIKSGADLYYADQLHNYKQALHFATLGGNPQILQIIIGSLRYGDINLLSDGNTALNLLIKEGDSKNPDFFKCVKLLIQADIDVKLPDKENLTPEFWAVKKGYSDVVQAISQKRKQEVDIGSHTVKEEFAEDYIVKNDFKDVLEDVSPNSGNSETNSSNILDILFNFLRNHNENDFINCKYLADFADSDDGVLTLLQSATEKGLSKAVETLLNLGTNPNRTTATTTTTPIEIASMKDYFEIFTLLLKSEKTIIPSHLLIRTIVRDGLHRSLYYSLLMEHKSEFNINIPDIHGNTALHYAILFGGPEKTLDLLRAGASMATKNKCGISPVEIIDASILEIHLDECVDANLEVDIYNEMFIAQYNYTTLISPKTMASDNIINEETHDAEASNKLTVEEIPRLTSEIDVISSISNSEELKPLLHHPVLTSFIYMKWHRIRWVFYLTLGIYIIFCLSLFLYILIAYNNQHNNEYRAIGNILLGLLCATFLLLVLRKILQFVVLKTPYFYNIENWLDVTVIFLTATIIFKSSPSEPLRKQLSSFAVLSAALELVIFLGYHPEVSTNVTMFRTVFLTFVKFLWWYSILIFSFAFSFYTLFKDTDDQLHSFMDPGRSLFKTIIMLTGEFDASQIRFQTYPVTSHIIFMLFVFMVTIVLFNLLNGLAISDTQLIKSDSELIGHMARIRQITFVENVMLSSFLRNNVLTVIQKFCCCLSSSLTHQSLTGILVNRIFLFPYNLRRYCAGVFPNRAKVVLIDGETEMAYATICLDKQTARRTKQLIRRRKEILEQKKKEQSVIEIQRSIVEMQKSVSEMQELLRKEQLIISKKLDSTITRLRISKDKRTIES</sequence>
<feature type="transmembrane region" description="Helical" evidence="12">
    <location>
        <begin position="651"/>
        <end position="670"/>
    </location>
</feature>
<evidence type="ECO:0000256" key="2">
    <source>
        <dbReference type="ARBA" id="ARBA00022448"/>
    </source>
</evidence>
<keyword evidence="2" id="KW-0813">Transport</keyword>
<dbReference type="SUPFAM" id="SSF48403">
    <property type="entry name" value="Ankyrin repeat"/>
    <property type="match status" value="1"/>
</dbReference>
<name>A0A8K0D6C2_IGNLU</name>
<evidence type="ECO:0000256" key="12">
    <source>
        <dbReference type="SAM" id="Phobius"/>
    </source>
</evidence>
<keyword evidence="4 12" id="KW-0812">Transmembrane</keyword>
<evidence type="ECO:0000256" key="6">
    <source>
        <dbReference type="ARBA" id="ARBA00022989"/>
    </source>
</evidence>
<evidence type="ECO:0000313" key="14">
    <source>
        <dbReference type="EMBL" id="KAF2900039.1"/>
    </source>
</evidence>
<dbReference type="AlphaFoldDB" id="A0A8K0D6C2"/>
<dbReference type="Pfam" id="PF00023">
    <property type="entry name" value="Ank"/>
    <property type="match status" value="1"/>
</dbReference>
<dbReference type="SMART" id="SM00248">
    <property type="entry name" value="ANK"/>
    <property type="match status" value="6"/>
</dbReference>
<keyword evidence="7 11" id="KW-0040">ANK repeat</keyword>
<dbReference type="PANTHER" id="PTHR47143:SF4">
    <property type="entry name" value="TRANSIENT RECEPTOR POTENTIAL CATION CHANNEL PROTEIN PAINLESS"/>
    <property type="match status" value="1"/>
</dbReference>
<evidence type="ECO:0000256" key="5">
    <source>
        <dbReference type="ARBA" id="ARBA00022737"/>
    </source>
</evidence>
<evidence type="ECO:0000259" key="13">
    <source>
        <dbReference type="Pfam" id="PF00520"/>
    </source>
</evidence>
<evidence type="ECO:0000313" key="15">
    <source>
        <dbReference type="Proteomes" id="UP000801492"/>
    </source>
</evidence>
<dbReference type="Pfam" id="PF00520">
    <property type="entry name" value="Ion_trans"/>
    <property type="match status" value="1"/>
</dbReference>
<comment type="subcellular location">
    <subcellularLocation>
        <location evidence="1">Membrane</location>
        <topology evidence="1">Multi-pass membrane protein</topology>
    </subcellularLocation>
</comment>
<evidence type="ECO:0000256" key="7">
    <source>
        <dbReference type="ARBA" id="ARBA00023043"/>
    </source>
</evidence>
<evidence type="ECO:0000256" key="3">
    <source>
        <dbReference type="ARBA" id="ARBA00022606"/>
    </source>
</evidence>
<dbReference type="Proteomes" id="UP000801492">
    <property type="component" value="Unassembled WGS sequence"/>
</dbReference>
<protein>
    <recommendedName>
        <fullName evidence="13">Ion transport domain-containing protein</fullName>
    </recommendedName>
</protein>
<keyword evidence="6 12" id="KW-1133">Transmembrane helix</keyword>
<keyword evidence="9 12" id="KW-0472">Membrane</keyword>
<dbReference type="PROSITE" id="PS50297">
    <property type="entry name" value="ANK_REP_REGION"/>
    <property type="match status" value="1"/>
</dbReference>
<feature type="domain" description="Ion transport" evidence="13">
    <location>
        <begin position="521"/>
        <end position="746"/>
    </location>
</feature>
<keyword evidence="15" id="KW-1185">Reference proteome</keyword>
<feature type="repeat" description="ANK" evidence="11">
    <location>
        <begin position="367"/>
        <end position="399"/>
    </location>
</feature>
<dbReference type="GO" id="GO:0034703">
    <property type="term" value="C:cation channel complex"/>
    <property type="evidence" value="ECO:0007669"/>
    <property type="project" value="UniProtKB-ARBA"/>
</dbReference>
<accession>A0A8K0D6C2</accession>
<dbReference type="PANTHER" id="PTHR47143">
    <property type="entry name" value="TRANSIENT RECEPTOR POTENTIAL CATION CHANNEL PROTEIN PAINLESS"/>
    <property type="match status" value="1"/>
</dbReference>
<evidence type="ECO:0000256" key="9">
    <source>
        <dbReference type="ARBA" id="ARBA00023136"/>
    </source>
</evidence>
<dbReference type="InterPro" id="IPR002110">
    <property type="entry name" value="Ankyrin_rpt"/>
</dbReference>
<dbReference type="InterPro" id="IPR005821">
    <property type="entry name" value="Ion_trans_dom"/>
</dbReference>
<dbReference type="GO" id="GO:0005216">
    <property type="term" value="F:monoatomic ion channel activity"/>
    <property type="evidence" value="ECO:0007669"/>
    <property type="project" value="InterPro"/>
</dbReference>
<dbReference type="EMBL" id="VTPC01002438">
    <property type="protein sequence ID" value="KAF2900039.1"/>
    <property type="molecule type" value="Genomic_DNA"/>
</dbReference>
<evidence type="ECO:0000256" key="4">
    <source>
        <dbReference type="ARBA" id="ARBA00022692"/>
    </source>
</evidence>
<reference evidence="14" key="1">
    <citation type="submission" date="2019-08" db="EMBL/GenBank/DDBJ databases">
        <title>The genome of the North American firefly Photinus pyralis.</title>
        <authorList>
            <consortium name="Photinus pyralis genome working group"/>
            <person name="Fallon T.R."/>
            <person name="Sander Lower S.E."/>
            <person name="Weng J.-K."/>
        </authorList>
    </citation>
    <scope>NUCLEOTIDE SEQUENCE</scope>
    <source>
        <strain evidence="14">TRF0915ILg1</strain>
        <tissue evidence="14">Whole body</tissue>
    </source>
</reference>
<keyword evidence="10" id="KW-0407">Ion channel</keyword>
<dbReference type="Gene3D" id="1.25.40.20">
    <property type="entry name" value="Ankyrin repeat-containing domain"/>
    <property type="match status" value="2"/>
</dbReference>
<feature type="repeat" description="ANK" evidence="11">
    <location>
        <begin position="127"/>
        <end position="165"/>
    </location>
</feature>
<keyword evidence="8" id="KW-0406">Ion transport</keyword>
<feature type="transmembrane region" description="Helical" evidence="12">
    <location>
        <begin position="612"/>
        <end position="630"/>
    </location>
</feature>
<comment type="caution">
    <text evidence="14">The sequence shown here is derived from an EMBL/GenBank/DDBJ whole genome shotgun (WGS) entry which is preliminary data.</text>
</comment>
<feature type="transmembrane region" description="Helical" evidence="12">
    <location>
        <begin position="714"/>
        <end position="736"/>
    </location>
</feature>